<sequence>MATTSVYDPTATDLATKASLPQDFDRTHLLDMLCMCREFKTPESHLSDQLNSTECASIGFDERWSVFTNTSEAKKIWLDGSEIVLGGVHALAFVSRDPEPKLVIAFRHQEGDSLGDDDMWEAMGIWGRDFSKMQDPPAISDGGFMDYITRASQWVIFGWRSAFGLNYFPKAVTLVEELTAAHTFSSVTFTGYSMGGALAQLLAIQTSSNATVFASNGIVDVLDLYTMPPTSNATLVNILDPRDSVPKMDCQMGTLLLPPTEVSAEYEDPGNVHARFVYGDLAWKQIHSTYEVIHGRPWSFENSYCIGNILDTPRSYVVDSVFQVASTQSLLTLAIGFIVFMVIRRFTT</sequence>
<organism evidence="3 4">
    <name type="scientific">Aphanomyces euteiches</name>
    <dbReference type="NCBI Taxonomy" id="100861"/>
    <lineage>
        <taxon>Eukaryota</taxon>
        <taxon>Sar</taxon>
        <taxon>Stramenopiles</taxon>
        <taxon>Oomycota</taxon>
        <taxon>Saprolegniomycetes</taxon>
        <taxon>Saprolegniales</taxon>
        <taxon>Verrucalvaceae</taxon>
        <taxon>Aphanomyces</taxon>
    </lineage>
</organism>
<evidence type="ECO:0000313" key="3">
    <source>
        <dbReference type="EMBL" id="KAF0741520.1"/>
    </source>
</evidence>
<dbReference type="Gene3D" id="3.40.50.1820">
    <property type="entry name" value="alpha/beta hydrolase"/>
    <property type="match status" value="1"/>
</dbReference>
<feature type="domain" description="Fungal lipase-type" evidence="2">
    <location>
        <begin position="172"/>
        <end position="210"/>
    </location>
</feature>
<proteinExistence type="predicted"/>
<keyword evidence="1" id="KW-0812">Transmembrane</keyword>
<evidence type="ECO:0000256" key="1">
    <source>
        <dbReference type="SAM" id="Phobius"/>
    </source>
</evidence>
<accession>A0A6G0XM76</accession>
<evidence type="ECO:0000313" key="4">
    <source>
        <dbReference type="Proteomes" id="UP000481153"/>
    </source>
</evidence>
<keyword evidence="1" id="KW-0472">Membrane</keyword>
<evidence type="ECO:0000259" key="2">
    <source>
        <dbReference type="Pfam" id="PF01764"/>
    </source>
</evidence>
<dbReference type="GO" id="GO:0006629">
    <property type="term" value="P:lipid metabolic process"/>
    <property type="evidence" value="ECO:0007669"/>
    <property type="project" value="InterPro"/>
</dbReference>
<dbReference type="AlphaFoldDB" id="A0A6G0XM76"/>
<gene>
    <name evidence="3" type="ORF">Ae201684_003205</name>
</gene>
<dbReference type="SUPFAM" id="SSF53474">
    <property type="entry name" value="alpha/beta-Hydrolases"/>
    <property type="match status" value="1"/>
</dbReference>
<protein>
    <recommendedName>
        <fullName evidence="2">Fungal lipase-type domain-containing protein</fullName>
    </recommendedName>
</protein>
<dbReference type="OrthoDB" id="58570at2759"/>
<dbReference type="EMBL" id="VJMJ01000036">
    <property type="protein sequence ID" value="KAF0741520.1"/>
    <property type="molecule type" value="Genomic_DNA"/>
</dbReference>
<feature type="transmembrane region" description="Helical" evidence="1">
    <location>
        <begin position="321"/>
        <end position="343"/>
    </location>
</feature>
<dbReference type="InterPro" id="IPR029058">
    <property type="entry name" value="AB_hydrolase_fold"/>
</dbReference>
<dbReference type="VEuPathDB" id="FungiDB:AeMF1_000395"/>
<dbReference type="InterPro" id="IPR002921">
    <property type="entry name" value="Fungal_lipase-type"/>
</dbReference>
<keyword evidence="1" id="KW-1133">Transmembrane helix</keyword>
<dbReference type="Proteomes" id="UP000481153">
    <property type="component" value="Unassembled WGS sequence"/>
</dbReference>
<name>A0A6G0XM76_9STRA</name>
<comment type="caution">
    <text evidence="3">The sequence shown here is derived from an EMBL/GenBank/DDBJ whole genome shotgun (WGS) entry which is preliminary data.</text>
</comment>
<keyword evidence="4" id="KW-1185">Reference proteome</keyword>
<dbReference type="Pfam" id="PF01764">
    <property type="entry name" value="Lipase_3"/>
    <property type="match status" value="1"/>
</dbReference>
<reference evidence="3 4" key="1">
    <citation type="submission" date="2019-07" db="EMBL/GenBank/DDBJ databases">
        <title>Genomics analysis of Aphanomyces spp. identifies a new class of oomycete effector associated with host adaptation.</title>
        <authorList>
            <person name="Gaulin E."/>
        </authorList>
    </citation>
    <scope>NUCLEOTIDE SEQUENCE [LARGE SCALE GENOMIC DNA]</scope>
    <source>
        <strain evidence="3 4">ATCC 201684</strain>
    </source>
</reference>